<dbReference type="AlphaFoldDB" id="A0A645F1C3"/>
<accession>A0A645F1C3</accession>
<evidence type="ECO:0008006" key="2">
    <source>
        <dbReference type="Google" id="ProtNLM"/>
    </source>
</evidence>
<name>A0A645F1C3_9ZZZZ</name>
<sequence length="230" mass="26866">MSGNFSENLSNLSTEIEKLKGILTEMKSNPDLSKSVLPIILIGGSKIKGYGESTSDTDISIFIKSEVSELDRTQIREILLKILDKYNFDCKPTEFWLIEQGNKLKINDDLKKDHWTAESDWVHVLLNSFWLGDRAEINELRTKLLPSFFEMTNETKHNHPIRELYFENMEKDLLQYRLMHKGYERNFSTIQNPYKNEMSIDGTSAFWNSGFRRLATRLFVNNIFLPKLES</sequence>
<reference evidence="1" key="1">
    <citation type="submission" date="2019-08" db="EMBL/GenBank/DDBJ databases">
        <authorList>
            <person name="Kucharzyk K."/>
            <person name="Murdoch R.W."/>
            <person name="Higgins S."/>
            <person name="Loffler F."/>
        </authorList>
    </citation>
    <scope>NUCLEOTIDE SEQUENCE</scope>
</reference>
<gene>
    <name evidence="1" type="ORF">SDC9_155396</name>
</gene>
<comment type="caution">
    <text evidence="1">The sequence shown here is derived from an EMBL/GenBank/DDBJ whole genome shotgun (WGS) entry which is preliminary data.</text>
</comment>
<dbReference type="EMBL" id="VSSQ01054137">
    <property type="protein sequence ID" value="MPN08118.1"/>
    <property type="molecule type" value="Genomic_DNA"/>
</dbReference>
<protein>
    <recommendedName>
        <fullName evidence="2">Polymerase nucleotidyl transferase domain-containing protein</fullName>
    </recommendedName>
</protein>
<evidence type="ECO:0000313" key="1">
    <source>
        <dbReference type="EMBL" id="MPN08118.1"/>
    </source>
</evidence>
<proteinExistence type="predicted"/>
<organism evidence="1">
    <name type="scientific">bioreactor metagenome</name>
    <dbReference type="NCBI Taxonomy" id="1076179"/>
    <lineage>
        <taxon>unclassified sequences</taxon>
        <taxon>metagenomes</taxon>
        <taxon>ecological metagenomes</taxon>
    </lineage>
</organism>